<feature type="region of interest" description="Disordered" evidence="1">
    <location>
        <begin position="1"/>
        <end position="33"/>
    </location>
</feature>
<evidence type="ECO:0000313" key="2">
    <source>
        <dbReference type="EMBL" id="EJT98167.1"/>
    </source>
</evidence>
<dbReference type="EMBL" id="JH795874">
    <property type="protein sequence ID" value="EJT98167.1"/>
    <property type="molecule type" value="Genomic_DNA"/>
</dbReference>
<evidence type="ECO:0000256" key="1">
    <source>
        <dbReference type="SAM" id="MobiDB-lite"/>
    </source>
</evidence>
<accession>M5G339</accession>
<evidence type="ECO:0000313" key="3">
    <source>
        <dbReference type="Proteomes" id="UP000030653"/>
    </source>
</evidence>
<dbReference type="GeneID" id="63688844"/>
<feature type="compositionally biased region" description="Polar residues" evidence="1">
    <location>
        <begin position="1"/>
        <end position="15"/>
    </location>
</feature>
<protein>
    <submittedName>
        <fullName evidence="2">Uncharacterized protein</fullName>
    </submittedName>
</protein>
<gene>
    <name evidence="2" type="ORF">DACRYDRAFT_24668</name>
</gene>
<organism evidence="2 3">
    <name type="scientific">Dacryopinax primogenitus (strain DJM 731)</name>
    <name type="common">Brown rot fungus</name>
    <dbReference type="NCBI Taxonomy" id="1858805"/>
    <lineage>
        <taxon>Eukaryota</taxon>
        <taxon>Fungi</taxon>
        <taxon>Dikarya</taxon>
        <taxon>Basidiomycota</taxon>
        <taxon>Agaricomycotina</taxon>
        <taxon>Dacrymycetes</taxon>
        <taxon>Dacrymycetales</taxon>
        <taxon>Dacrymycetaceae</taxon>
        <taxon>Dacryopinax</taxon>
    </lineage>
</organism>
<reference evidence="2 3" key="1">
    <citation type="journal article" date="2012" name="Science">
        <title>The Paleozoic origin of enzymatic lignin decomposition reconstructed from 31 fungal genomes.</title>
        <authorList>
            <person name="Floudas D."/>
            <person name="Binder M."/>
            <person name="Riley R."/>
            <person name="Barry K."/>
            <person name="Blanchette R.A."/>
            <person name="Henrissat B."/>
            <person name="Martinez A.T."/>
            <person name="Otillar R."/>
            <person name="Spatafora J.W."/>
            <person name="Yadav J.S."/>
            <person name="Aerts A."/>
            <person name="Benoit I."/>
            <person name="Boyd A."/>
            <person name="Carlson A."/>
            <person name="Copeland A."/>
            <person name="Coutinho P.M."/>
            <person name="de Vries R.P."/>
            <person name="Ferreira P."/>
            <person name="Findley K."/>
            <person name="Foster B."/>
            <person name="Gaskell J."/>
            <person name="Glotzer D."/>
            <person name="Gorecki P."/>
            <person name="Heitman J."/>
            <person name="Hesse C."/>
            <person name="Hori C."/>
            <person name="Igarashi K."/>
            <person name="Jurgens J.A."/>
            <person name="Kallen N."/>
            <person name="Kersten P."/>
            <person name="Kohler A."/>
            <person name="Kuees U."/>
            <person name="Kumar T.K.A."/>
            <person name="Kuo A."/>
            <person name="LaButti K."/>
            <person name="Larrondo L.F."/>
            <person name="Lindquist E."/>
            <person name="Ling A."/>
            <person name="Lombard V."/>
            <person name="Lucas S."/>
            <person name="Lundell T."/>
            <person name="Martin R."/>
            <person name="McLaughlin D.J."/>
            <person name="Morgenstern I."/>
            <person name="Morin E."/>
            <person name="Murat C."/>
            <person name="Nagy L.G."/>
            <person name="Nolan M."/>
            <person name="Ohm R.A."/>
            <person name="Patyshakuliyeva A."/>
            <person name="Rokas A."/>
            <person name="Ruiz-Duenas F.J."/>
            <person name="Sabat G."/>
            <person name="Salamov A."/>
            <person name="Samejima M."/>
            <person name="Schmutz J."/>
            <person name="Slot J.C."/>
            <person name="St John F."/>
            <person name="Stenlid J."/>
            <person name="Sun H."/>
            <person name="Sun S."/>
            <person name="Syed K."/>
            <person name="Tsang A."/>
            <person name="Wiebenga A."/>
            <person name="Young D."/>
            <person name="Pisabarro A."/>
            <person name="Eastwood D.C."/>
            <person name="Martin F."/>
            <person name="Cullen D."/>
            <person name="Grigoriev I.V."/>
            <person name="Hibbett D.S."/>
        </authorList>
    </citation>
    <scope>NUCLEOTIDE SEQUENCE [LARGE SCALE GENOMIC DNA]</scope>
    <source>
        <strain evidence="2 3">DJM-731 SS1</strain>
    </source>
</reference>
<sequence length="92" mass="9866">MPQRNSTVQACSTSPGDRVAPFAPGRGRKPLAPRGLPLAGCIEASPASRSNLQFSYTGINSECSLLKRVTLTRILRSSTKRAQPAMSWSSHP</sequence>
<proteinExistence type="predicted"/>
<dbReference type="HOGENOM" id="CLU_2413221_0_0_1"/>
<dbReference type="Proteomes" id="UP000030653">
    <property type="component" value="Unassembled WGS sequence"/>
</dbReference>
<keyword evidence="3" id="KW-1185">Reference proteome</keyword>
<dbReference type="RefSeq" id="XP_040625065.1">
    <property type="nucleotide sequence ID" value="XM_040773782.1"/>
</dbReference>
<dbReference type="AlphaFoldDB" id="M5G339"/>
<name>M5G339_DACPD</name>